<keyword evidence="6" id="KW-1185">Reference proteome</keyword>
<evidence type="ECO:0000256" key="1">
    <source>
        <dbReference type="ARBA" id="ARBA00022679"/>
    </source>
</evidence>
<feature type="domain" description="PI3K/PI4K catalytic" evidence="4">
    <location>
        <begin position="251"/>
        <end position="550"/>
    </location>
</feature>
<dbReference type="OrthoDB" id="67688at2759"/>
<dbReference type="KEGG" id="fcy:FRACYDRAFT_250932"/>
<dbReference type="GO" id="GO:0046854">
    <property type="term" value="P:phosphatidylinositol phosphate biosynthetic process"/>
    <property type="evidence" value="ECO:0007669"/>
    <property type="project" value="InterPro"/>
</dbReference>
<gene>
    <name evidence="5" type="ORF">FRACYDRAFT_250932</name>
</gene>
<dbReference type="GO" id="GO:0052742">
    <property type="term" value="F:phosphatidylinositol kinase activity"/>
    <property type="evidence" value="ECO:0007669"/>
    <property type="project" value="TreeGrafter"/>
</dbReference>
<evidence type="ECO:0000256" key="3">
    <source>
        <dbReference type="SAM" id="MobiDB-lite"/>
    </source>
</evidence>
<dbReference type="InParanoid" id="A0A1E7ENL1"/>
<dbReference type="AlphaFoldDB" id="A0A1E7ENL1"/>
<protein>
    <submittedName>
        <fullName evidence="5">Kinase-like protein</fullName>
    </submittedName>
</protein>
<dbReference type="InterPro" id="IPR015433">
    <property type="entry name" value="PI3/4_kinase"/>
</dbReference>
<dbReference type="PROSITE" id="PS00916">
    <property type="entry name" value="PI3_4_KINASE_2"/>
    <property type="match status" value="1"/>
</dbReference>
<dbReference type="Gene3D" id="1.10.1070.11">
    <property type="entry name" value="Phosphatidylinositol 3-/4-kinase, catalytic domain"/>
    <property type="match status" value="1"/>
</dbReference>
<feature type="region of interest" description="Disordered" evidence="3">
    <location>
        <begin position="67"/>
        <end position="87"/>
    </location>
</feature>
<dbReference type="EMBL" id="KV784385">
    <property type="protein sequence ID" value="OEU07511.1"/>
    <property type="molecule type" value="Genomic_DNA"/>
</dbReference>
<dbReference type="GO" id="GO:0048015">
    <property type="term" value="P:phosphatidylinositol-mediated signaling"/>
    <property type="evidence" value="ECO:0007669"/>
    <property type="project" value="TreeGrafter"/>
</dbReference>
<dbReference type="PROSITE" id="PS50290">
    <property type="entry name" value="PI3_4_KINASE_3"/>
    <property type="match status" value="1"/>
</dbReference>
<dbReference type="InterPro" id="IPR036940">
    <property type="entry name" value="PI3/4_kinase_cat_sf"/>
</dbReference>
<evidence type="ECO:0000256" key="2">
    <source>
        <dbReference type="ARBA" id="ARBA00022777"/>
    </source>
</evidence>
<name>A0A1E7ENL1_9STRA</name>
<dbReference type="Gene3D" id="3.30.1010.10">
    <property type="entry name" value="Phosphatidylinositol 3-kinase Catalytic Subunit, Chain A, domain 4"/>
    <property type="match status" value="1"/>
</dbReference>
<accession>A0A1E7ENL1</accession>
<evidence type="ECO:0000313" key="5">
    <source>
        <dbReference type="EMBL" id="OEU07511.1"/>
    </source>
</evidence>
<dbReference type="InterPro" id="IPR018936">
    <property type="entry name" value="PI3/4_kinase_CS"/>
</dbReference>
<dbReference type="InterPro" id="IPR011009">
    <property type="entry name" value="Kinase-like_dom_sf"/>
</dbReference>
<sequence>MEIVPKNDDDKRSDGLLRLAYALSRNNIRENDDLMKFLETATVPDLRNSFPVLLNWVRNNASTENSISNINSNKDNHNDNDDSPVDLKTTTTTEEVAKRIVKVLEEAIEYEAEDDMCLMDDDEREEIERKNGLVSSLRMKLAGFVHTNHDKMKNCQILVDLERRTKAKIQSDQAALNTVNMINISSPSSLSISQHSVDEEAVNEDSSWGIPRINIDLGLGLQQTSPADVAEEFIQSNKQVIHPFSGRKVGRMEVLKVFPSKRKPVWIRYHSSEDKDGEGKDRPLYPDTLAKQGDDLRNDAAMASFSKLCETIWATASIEWMLQKPPTVCAYDVVVTSPDAGYLEMVPGKTFLELSQKVSSTTTDGGTTSSAKSLNSKSNIFNRNSGHNTLWEEIDVKKLAPSLVGAYITNFILGVRDRHEDNMMVVGDDNDPKMMQIDFGYILMEYPGGVHFDMPRLTMPIALVDRLNSTKGSDDETTLMEDLQHDMLAAYLWAHFFFRREVKQGMVSGYYGFVKRITPVKKDSKEEEKLLSGNTNNIVGKISRFFTAGNRNRSNISGSFENDDTNEDDSIHSVPEVVTTTIGSDSAQPVFKKSRSRKSFVFDNSTEETSSNEDSTDMHKLNERVSSAMKLQKRVSSLMISQIAKNGTLDIDFDGDGTASVNSI</sequence>
<evidence type="ECO:0000313" key="6">
    <source>
        <dbReference type="Proteomes" id="UP000095751"/>
    </source>
</evidence>
<dbReference type="SUPFAM" id="SSF56112">
    <property type="entry name" value="Protein kinase-like (PK-like)"/>
    <property type="match status" value="1"/>
</dbReference>
<dbReference type="Pfam" id="PF00454">
    <property type="entry name" value="PI3_PI4_kinase"/>
    <property type="match status" value="1"/>
</dbReference>
<keyword evidence="1" id="KW-0808">Transferase</keyword>
<proteinExistence type="predicted"/>
<keyword evidence="2 5" id="KW-0418">Kinase</keyword>
<dbReference type="SMART" id="SM00146">
    <property type="entry name" value="PI3Kc"/>
    <property type="match status" value="1"/>
</dbReference>
<reference evidence="5 6" key="1">
    <citation type="submission" date="2016-09" db="EMBL/GenBank/DDBJ databases">
        <title>Extensive genetic diversity and differential bi-allelic expression allows diatom success in the polar Southern Ocean.</title>
        <authorList>
            <consortium name="DOE Joint Genome Institute"/>
            <person name="Mock T."/>
            <person name="Otillar R.P."/>
            <person name="Strauss J."/>
            <person name="Dupont C."/>
            <person name="Frickenhaus S."/>
            <person name="Maumus F."/>
            <person name="Mcmullan M."/>
            <person name="Sanges R."/>
            <person name="Schmutz J."/>
            <person name="Toseland A."/>
            <person name="Valas R."/>
            <person name="Veluchamy A."/>
            <person name="Ward B.J."/>
            <person name="Allen A."/>
            <person name="Barry K."/>
            <person name="Falciatore A."/>
            <person name="Ferrante M."/>
            <person name="Fortunato A.E."/>
            <person name="Gloeckner G."/>
            <person name="Gruber A."/>
            <person name="Hipkin R."/>
            <person name="Janech M."/>
            <person name="Kroth P."/>
            <person name="Leese F."/>
            <person name="Lindquist E."/>
            <person name="Lyon B.R."/>
            <person name="Martin J."/>
            <person name="Mayer C."/>
            <person name="Parker M."/>
            <person name="Quesneville H."/>
            <person name="Raymond J."/>
            <person name="Uhlig C."/>
            <person name="Valentin K.U."/>
            <person name="Worden A.Z."/>
            <person name="Armbrust E.V."/>
            <person name="Bowler C."/>
            <person name="Green B."/>
            <person name="Moulton V."/>
            <person name="Van Oosterhout C."/>
            <person name="Grigoriev I."/>
        </authorList>
    </citation>
    <scope>NUCLEOTIDE SEQUENCE [LARGE SCALE GENOMIC DNA]</scope>
    <source>
        <strain evidence="5 6">CCMP1102</strain>
    </source>
</reference>
<dbReference type="GO" id="GO:0016020">
    <property type="term" value="C:membrane"/>
    <property type="evidence" value="ECO:0007669"/>
    <property type="project" value="TreeGrafter"/>
</dbReference>
<evidence type="ECO:0000259" key="4">
    <source>
        <dbReference type="PROSITE" id="PS50290"/>
    </source>
</evidence>
<dbReference type="InterPro" id="IPR000403">
    <property type="entry name" value="PI3/4_kinase_cat_dom"/>
</dbReference>
<dbReference type="PANTHER" id="PTHR10048">
    <property type="entry name" value="PHOSPHATIDYLINOSITOL KINASE"/>
    <property type="match status" value="1"/>
</dbReference>
<dbReference type="Proteomes" id="UP000095751">
    <property type="component" value="Unassembled WGS sequence"/>
</dbReference>
<organism evidence="5 6">
    <name type="scientific">Fragilariopsis cylindrus CCMP1102</name>
    <dbReference type="NCBI Taxonomy" id="635003"/>
    <lineage>
        <taxon>Eukaryota</taxon>
        <taxon>Sar</taxon>
        <taxon>Stramenopiles</taxon>
        <taxon>Ochrophyta</taxon>
        <taxon>Bacillariophyta</taxon>
        <taxon>Bacillariophyceae</taxon>
        <taxon>Bacillariophycidae</taxon>
        <taxon>Bacillariales</taxon>
        <taxon>Bacillariaceae</taxon>
        <taxon>Fragilariopsis</taxon>
    </lineage>
</organism>
<dbReference type="GO" id="GO:0005737">
    <property type="term" value="C:cytoplasm"/>
    <property type="evidence" value="ECO:0007669"/>
    <property type="project" value="TreeGrafter"/>
</dbReference>